<keyword evidence="11" id="KW-1185">Reference proteome</keyword>
<keyword evidence="8" id="KW-0812">Transmembrane</keyword>
<keyword evidence="8" id="KW-1133">Transmembrane helix</keyword>
<dbReference type="SMART" id="SM00388">
    <property type="entry name" value="HisKA"/>
    <property type="match status" value="1"/>
</dbReference>
<keyword evidence="6 10" id="KW-0418">Kinase</keyword>
<dbReference type="InterPro" id="IPR036097">
    <property type="entry name" value="HisK_dim/P_sf"/>
</dbReference>
<dbReference type="eggNOG" id="COG2205">
    <property type="taxonomic scope" value="Bacteria"/>
</dbReference>
<evidence type="ECO:0000256" key="5">
    <source>
        <dbReference type="ARBA" id="ARBA00022679"/>
    </source>
</evidence>
<dbReference type="RefSeq" id="WP_006362853.1">
    <property type="nucleotide sequence ID" value="NZ_GG700631.1"/>
</dbReference>
<name>D0WIB7_SLAES</name>
<dbReference type="AlphaFoldDB" id="D0WIB7"/>
<dbReference type="InterPro" id="IPR003661">
    <property type="entry name" value="HisK_dim/P_dom"/>
</dbReference>
<comment type="caution">
    <text evidence="10">The sequence shown here is derived from an EMBL/GenBank/DDBJ whole genome shotgun (WGS) entry which is preliminary data.</text>
</comment>
<evidence type="ECO:0000256" key="4">
    <source>
        <dbReference type="ARBA" id="ARBA00022553"/>
    </source>
</evidence>
<dbReference type="EMBL" id="ACUX02000016">
    <property type="protein sequence ID" value="EEZ60784.1"/>
    <property type="molecule type" value="Genomic_DNA"/>
</dbReference>
<keyword evidence="7" id="KW-0902">Two-component regulatory system</keyword>
<feature type="domain" description="Histidine kinase" evidence="9">
    <location>
        <begin position="150"/>
        <end position="366"/>
    </location>
</feature>
<dbReference type="InterPro" id="IPR004358">
    <property type="entry name" value="Sig_transdc_His_kin-like_C"/>
</dbReference>
<evidence type="ECO:0000259" key="9">
    <source>
        <dbReference type="PROSITE" id="PS50109"/>
    </source>
</evidence>
<feature type="transmembrane region" description="Helical" evidence="8">
    <location>
        <begin position="96"/>
        <end position="121"/>
    </location>
</feature>
<dbReference type="EC" id="2.7.13.3" evidence="3"/>
<dbReference type="SUPFAM" id="SSF55874">
    <property type="entry name" value="ATPase domain of HSP90 chaperone/DNA topoisomerase II/histidine kinase"/>
    <property type="match status" value="1"/>
</dbReference>
<evidence type="ECO:0000256" key="3">
    <source>
        <dbReference type="ARBA" id="ARBA00012438"/>
    </source>
</evidence>
<gene>
    <name evidence="10" type="ORF">HMPREF0762_01592</name>
</gene>
<evidence type="ECO:0000256" key="1">
    <source>
        <dbReference type="ARBA" id="ARBA00000085"/>
    </source>
</evidence>
<organism evidence="10 11">
    <name type="scientific">Slackia exigua (strain ATCC 700122 / DSM 15923 / CIP 105133 / JCM 11022 / KCTC 5966 / S-7)</name>
    <dbReference type="NCBI Taxonomy" id="649764"/>
    <lineage>
        <taxon>Bacteria</taxon>
        <taxon>Bacillati</taxon>
        <taxon>Actinomycetota</taxon>
        <taxon>Coriobacteriia</taxon>
        <taxon>Eggerthellales</taxon>
        <taxon>Eggerthellaceae</taxon>
        <taxon>Slackia</taxon>
    </lineage>
</organism>
<dbReference type="CDD" id="cd00082">
    <property type="entry name" value="HisKA"/>
    <property type="match status" value="1"/>
</dbReference>
<dbReference type="GO" id="GO:0000155">
    <property type="term" value="F:phosphorelay sensor kinase activity"/>
    <property type="evidence" value="ECO:0007669"/>
    <property type="project" value="InterPro"/>
</dbReference>
<keyword evidence="8" id="KW-0472">Membrane</keyword>
<evidence type="ECO:0000256" key="6">
    <source>
        <dbReference type="ARBA" id="ARBA00022777"/>
    </source>
</evidence>
<protein>
    <recommendedName>
        <fullName evidence="3">histidine kinase</fullName>
        <ecNumber evidence="3">2.7.13.3</ecNumber>
    </recommendedName>
</protein>
<dbReference type="SMART" id="SM00387">
    <property type="entry name" value="HATPase_c"/>
    <property type="match status" value="1"/>
</dbReference>
<comment type="catalytic activity">
    <reaction evidence="1">
        <text>ATP + protein L-histidine = ADP + protein N-phospho-L-histidine.</text>
        <dbReference type="EC" id="2.7.13.3"/>
    </reaction>
</comment>
<dbReference type="PANTHER" id="PTHR43711">
    <property type="entry name" value="TWO-COMPONENT HISTIDINE KINASE"/>
    <property type="match status" value="1"/>
</dbReference>
<dbReference type="OrthoDB" id="9806130at2"/>
<dbReference type="PROSITE" id="PS50109">
    <property type="entry name" value="HIS_KIN"/>
    <property type="match status" value="1"/>
</dbReference>
<dbReference type="InterPro" id="IPR003594">
    <property type="entry name" value="HATPase_dom"/>
</dbReference>
<keyword evidence="4" id="KW-0597">Phosphoprotein</keyword>
<reference evidence="10" key="1">
    <citation type="submission" date="2009-10" db="EMBL/GenBank/DDBJ databases">
        <authorList>
            <person name="Weinstock G."/>
            <person name="Sodergren E."/>
            <person name="Clifton S."/>
            <person name="Fulton L."/>
            <person name="Fulton B."/>
            <person name="Courtney L."/>
            <person name="Fronick C."/>
            <person name="Harrison M."/>
            <person name="Strong C."/>
            <person name="Farmer C."/>
            <person name="Delahaunty K."/>
            <person name="Markovic C."/>
            <person name="Hall O."/>
            <person name="Minx P."/>
            <person name="Tomlinson C."/>
            <person name="Mitreva M."/>
            <person name="Nelson J."/>
            <person name="Hou S."/>
            <person name="Wollam A."/>
            <person name="Pepin K.H."/>
            <person name="Johnson M."/>
            <person name="Bhonagiri V."/>
            <person name="Nash W.E."/>
            <person name="Warren W."/>
            <person name="Chinwalla A."/>
            <person name="Mardis E.R."/>
            <person name="Wilson R.K."/>
        </authorList>
    </citation>
    <scope>NUCLEOTIDE SEQUENCE [LARGE SCALE GENOMIC DNA]</scope>
    <source>
        <strain evidence="10">ATCC 700122</strain>
    </source>
</reference>
<dbReference type="GO" id="GO:0005886">
    <property type="term" value="C:plasma membrane"/>
    <property type="evidence" value="ECO:0007669"/>
    <property type="project" value="UniProtKB-SubCell"/>
</dbReference>
<dbReference type="SUPFAM" id="SSF47384">
    <property type="entry name" value="Homodimeric domain of signal transducing histidine kinase"/>
    <property type="match status" value="1"/>
</dbReference>
<dbReference type="Gene3D" id="1.10.287.130">
    <property type="match status" value="1"/>
</dbReference>
<sequence>MGRRRAALPDAADAPSSLRAFLVQRFIAVAVAIAVLEILVTSLEQGFLIPWLTILVQGDIGKASLGEVARLALAAVSDAIAGGNNVPVALAEMSGIFLMLAFCVALLVLPIVAGAFAFASLTQRRIDAEQRAREEERALFYERRNLLISDMAHDLRTPITTVVGMSQALADGMVDDPVDRHRYLKSIVAKATKMADLVNTLFDFVKLDSEGFHLDRATVDLPQLVLAEAAALYADVEAAGMELSLEVSEEPVPVFADAVQLKRVIGNLISNAVRHTDEGTEILVSLVRKAGVADVVVADTGRPIEGDAQSLFDPFVRGDASRSGEGSGLGLAIAARIVRMHGYRIRIDQPYGRFSKAFVVTCRIEDEGEFDED</sequence>
<feature type="transmembrane region" description="Helical" evidence="8">
    <location>
        <begin position="21"/>
        <end position="43"/>
    </location>
</feature>
<keyword evidence="5" id="KW-0808">Transferase</keyword>
<comment type="subcellular location">
    <subcellularLocation>
        <location evidence="2">Cell membrane</location>
    </subcellularLocation>
</comment>
<dbReference type="Proteomes" id="UP000006001">
    <property type="component" value="Unassembled WGS sequence"/>
</dbReference>
<dbReference type="InterPro" id="IPR050736">
    <property type="entry name" value="Sensor_HK_Regulatory"/>
</dbReference>
<evidence type="ECO:0000256" key="2">
    <source>
        <dbReference type="ARBA" id="ARBA00004236"/>
    </source>
</evidence>
<dbReference type="InterPro" id="IPR005467">
    <property type="entry name" value="His_kinase_dom"/>
</dbReference>
<dbReference type="PRINTS" id="PR00344">
    <property type="entry name" value="BCTRLSENSOR"/>
</dbReference>
<dbReference type="GeneID" id="85008294"/>
<evidence type="ECO:0000313" key="11">
    <source>
        <dbReference type="Proteomes" id="UP000006001"/>
    </source>
</evidence>
<evidence type="ECO:0000313" key="10">
    <source>
        <dbReference type="EMBL" id="EEZ60784.1"/>
    </source>
</evidence>
<dbReference type="HOGENOM" id="CLU_000445_89_7_11"/>
<proteinExistence type="predicted"/>
<dbReference type="Pfam" id="PF00512">
    <property type="entry name" value="HisKA"/>
    <property type="match status" value="1"/>
</dbReference>
<evidence type="ECO:0000256" key="8">
    <source>
        <dbReference type="SAM" id="Phobius"/>
    </source>
</evidence>
<dbReference type="Pfam" id="PF02518">
    <property type="entry name" value="HATPase_c"/>
    <property type="match status" value="1"/>
</dbReference>
<accession>D0WIB7</accession>
<dbReference type="InterPro" id="IPR036890">
    <property type="entry name" value="HATPase_C_sf"/>
</dbReference>
<dbReference type="Gene3D" id="3.30.565.10">
    <property type="entry name" value="Histidine kinase-like ATPase, C-terminal domain"/>
    <property type="match status" value="1"/>
</dbReference>
<dbReference type="PANTHER" id="PTHR43711:SF1">
    <property type="entry name" value="HISTIDINE KINASE 1"/>
    <property type="match status" value="1"/>
</dbReference>
<dbReference type="STRING" id="649764.HMPREF0762_01592"/>
<evidence type="ECO:0000256" key="7">
    <source>
        <dbReference type="ARBA" id="ARBA00023012"/>
    </source>
</evidence>